<comment type="caution">
    <text evidence="5">The sequence shown here is derived from an EMBL/GenBank/DDBJ whole genome shotgun (WGS) entry which is preliminary data.</text>
</comment>
<keyword evidence="6" id="KW-1185">Reference proteome</keyword>
<dbReference type="SUPFAM" id="SSF53474">
    <property type="entry name" value="alpha/beta-Hydrolases"/>
    <property type="match status" value="1"/>
</dbReference>
<name>A0A226CYL8_FOLCA</name>
<organism evidence="5 6">
    <name type="scientific">Folsomia candida</name>
    <name type="common">Springtail</name>
    <dbReference type="NCBI Taxonomy" id="158441"/>
    <lineage>
        <taxon>Eukaryota</taxon>
        <taxon>Metazoa</taxon>
        <taxon>Ecdysozoa</taxon>
        <taxon>Arthropoda</taxon>
        <taxon>Hexapoda</taxon>
        <taxon>Collembola</taxon>
        <taxon>Entomobryomorpha</taxon>
        <taxon>Isotomoidea</taxon>
        <taxon>Isotomidae</taxon>
        <taxon>Proisotominae</taxon>
        <taxon>Folsomia</taxon>
    </lineage>
</organism>
<dbReference type="Pfam" id="PF00135">
    <property type="entry name" value="COesterase"/>
    <property type="match status" value="1"/>
</dbReference>
<dbReference type="Gene3D" id="3.40.50.1820">
    <property type="entry name" value="alpha/beta hydrolase"/>
    <property type="match status" value="2"/>
</dbReference>
<gene>
    <name evidence="5" type="ORF">Fcan01_27497</name>
</gene>
<proteinExistence type="inferred from homology"/>
<feature type="signal peptide" evidence="3">
    <location>
        <begin position="1"/>
        <end position="25"/>
    </location>
</feature>
<accession>A0A226CYL8</accession>
<dbReference type="AlphaFoldDB" id="A0A226CYL8"/>
<dbReference type="InterPro" id="IPR029058">
    <property type="entry name" value="AB_hydrolase_fold"/>
</dbReference>
<evidence type="ECO:0000256" key="2">
    <source>
        <dbReference type="ARBA" id="ARBA00023180"/>
    </source>
</evidence>
<feature type="domain" description="Carboxylesterase type B" evidence="4">
    <location>
        <begin position="13"/>
        <end position="338"/>
    </location>
</feature>
<evidence type="ECO:0000256" key="3">
    <source>
        <dbReference type="SAM" id="SignalP"/>
    </source>
</evidence>
<dbReference type="PANTHER" id="PTHR43903">
    <property type="entry name" value="NEUROLIGIN"/>
    <property type="match status" value="1"/>
</dbReference>
<dbReference type="EMBL" id="LNIX01000053">
    <property type="protein sequence ID" value="OXA37704.1"/>
    <property type="molecule type" value="Genomic_DNA"/>
</dbReference>
<sequence>MGRSNFYSFSLLGLFHRAILIAGSSHSPWALIQEPYLAGQSVAAALNCLAQNNSSSLDHNLGGLPITTTTTANSNNHVSDPVLECLKTKHFSEFGKFSLPKFSVDFGPSVDGIVIKSNFRMDLEFGFESHRRDAILRTLVRNSYRFHRNEILATITNEYIDWERTSQHPISTRDLTINAVTDCLALAPVVAVLESSLVKKAFFYVFEHSTKDGLYNYHRAGAGGGEELNYIFGNPLIEFATGGVLPFLPAPLPSNFSKGEVALSELWMSFISNFARTGNPNGPMKIDSVSSWPVSKERNRYKNTAWESYDRLHQKYLEIGANKIRTRSHYRAHQMAIWLR</sequence>
<comment type="similarity">
    <text evidence="1">Belongs to the type-B carboxylesterase/lipase family.</text>
</comment>
<dbReference type="OrthoDB" id="3200163at2759"/>
<reference evidence="5 6" key="1">
    <citation type="submission" date="2015-12" db="EMBL/GenBank/DDBJ databases">
        <title>The genome of Folsomia candida.</title>
        <authorList>
            <person name="Faddeeva A."/>
            <person name="Derks M.F."/>
            <person name="Anvar Y."/>
            <person name="Smit S."/>
            <person name="Van Straalen N."/>
            <person name="Roelofs D."/>
        </authorList>
    </citation>
    <scope>NUCLEOTIDE SEQUENCE [LARGE SCALE GENOMIC DNA]</scope>
    <source>
        <strain evidence="5 6">VU population</strain>
        <tissue evidence="5">Whole body</tissue>
    </source>
</reference>
<dbReference type="STRING" id="158441.A0A226CYL8"/>
<dbReference type="InterPro" id="IPR051093">
    <property type="entry name" value="Neuroligin/BSAL"/>
</dbReference>
<evidence type="ECO:0000313" key="6">
    <source>
        <dbReference type="Proteomes" id="UP000198287"/>
    </source>
</evidence>
<keyword evidence="3" id="KW-0732">Signal</keyword>
<dbReference type="Proteomes" id="UP000198287">
    <property type="component" value="Unassembled WGS sequence"/>
</dbReference>
<evidence type="ECO:0000259" key="4">
    <source>
        <dbReference type="Pfam" id="PF00135"/>
    </source>
</evidence>
<keyword evidence="2" id="KW-0325">Glycoprotein</keyword>
<dbReference type="InterPro" id="IPR002018">
    <property type="entry name" value="CarbesteraseB"/>
</dbReference>
<feature type="chain" id="PRO_5013257214" evidence="3">
    <location>
        <begin position="26"/>
        <end position="340"/>
    </location>
</feature>
<dbReference type="OMA" id="ASAYWAI"/>
<protein>
    <submittedName>
        <fullName evidence="5">Neuroligin-1</fullName>
    </submittedName>
</protein>
<evidence type="ECO:0000256" key="1">
    <source>
        <dbReference type="ARBA" id="ARBA00005964"/>
    </source>
</evidence>
<evidence type="ECO:0000313" key="5">
    <source>
        <dbReference type="EMBL" id="OXA37704.1"/>
    </source>
</evidence>